<protein>
    <submittedName>
        <fullName evidence="6">ABC transporter substrate-binding protein</fullName>
    </submittedName>
</protein>
<keyword evidence="7" id="KW-1185">Reference proteome</keyword>
<evidence type="ECO:0000256" key="2">
    <source>
        <dbReference type="ARBA" id="ARBA00007639"/>
    </source>
</evidence>
<dbReference type="RefSeq" id="WP_289842334.1">
    <property type="nucleotide sequence ID" value="NZ_CATKSH010000001.1"/>
</dbReference>
<feature type="signal peptide" evidence="4">
    <location>
        <begin position="1"/>
        <end position="29"/>
    </location>
</feature>
<feature type="domain" description="Periplasmic binding protein" evidence="5">
    <location>
        <begin position="35"/>
        <end position="289"/>
    </location>
</feature>
<dbReference type="AlphaFoldDB" id="A0AA35UTB0"/>
<dbReference type="Proteomes" id="UP001176960">
    <property type="component" value="Unassembled WGS sequence"/>
</dbReference>
<comment type="subcellular location">
    <subcellularLocation>
        <location evidence="1">Cell envelope</location>
    </subcellularLocation>
</comment>
<evidence type="ECO:0000256" key="1">
    <source>
        <dbReference type="ARBA" id="ARBA00004196"/>
    </source>
</evidence>
<evidence type="ECO:0000313" key="7">
    <source>
        <dbReference type="Proteomes" id="UP001176960"/>
    </source>
</evidence>
<accession>A0AA35UTB0</accession>
<dbReference type="GO" id="GO:0030313">
    <property type="term" value="C:cell envelope"/>
    <property type="evidence" value="ECO:0007669"/>
    <property type="project" value="UniProtKB-SubCell"/>
</dbReference>
<dbReference type="GO" id="GO:0030246">
    <property type="term" value="F:carbohydrate binding"/>
    <property type="evidence" value="ECO:0007669"/>
    <property type="project" value="UniProtKB-ARBA"/>
</dbReference>
<reference evidence="6" key="1">
    <citation type="submission" date="2023-03" db="EMBL/GenBank/DDBJ databases">
        <authorList>
            <person name="Cleenwerck I."/>
        </authorList>
    </citation>
    <scope>NUCLEOTIDE SEQUENCE</scope>
    <source>
        <strain evidence="6">LMG 32879</strain>
    </source>
</reference>
<feature type="chain" id="PRO_5041313656" evidence="4">
    <location>
        <begin position="30"/>
        <end position="317"/>
    </location>
</feature>
<dbReference type="PANTHER" id="PTHR46847:SF2">
    <property type="entry name" value="ABC TRANSPORTER SUGAR-BINDING PROTEIN"/>
    <property type="match status" value="1"/>
</dbReference>
<evidence type="ECO:0000313" key="6">
    <source>
        <dbReference type="EMBL" id="CAI9119349.1"/>
    </source>
</evidence>
<dbReference type="Gene3D" id="3.40.50.2300">
    <property type="match status" value="2"/>
</dbReference>
<dbReference type="InterPro" id="IPR025997">
    <property type="entry name" value="SBP_2_dom"/>
</dbReference>
<comment type="similarity">
    <text evidence="2">Belongs to the bacterial solute-binding protein 2 family.</text>
</comment>
<keyword evidence="3 4" id="KW-0732">Signal</keyword>
<dbReference type="InterPro" id="IPR028082">
    <property type="entry name" value="Peripla_BP_I"/>
</dbReference>
<gene>
    <name evidence="6" type="ORF">LMG32879_000163</name>
</gene>
<evidence type="ECO:0000256" key="3">
    <source>
        <dbReference type="ARBA" id="ARBA00022729"/>
    </source>
</evidence>
<evidence type="ECO:0000256" key="4">
    <source>
        <dbReference type="SAM" id="SignalP"/>
    </source>
</evidence>
<dbReference type="EMBL" id="CATKSH010000001">
    <property type="protein sequence ID" value="CAI9119349.1"/>
    <property type="molecule type" value="Genomic_DNA"/>
</dbReference>
<comment type="caution">
    <text evidence="6">The sequence shown here is derived from an EMBL/GenBank/DDBJ whole genome shotgun (WGS) entry which is preliminary data.</text>
</comment>
<organism evidence="6 7">
    <name type="scientific">Brytella acorum</name>
    <dbReference type="NCBI Taxonomy" id="2959299"/>
    <lineage>
        <taxon>Bacteria</taxon>
        <taxon>Pseudomonadati</taxon>
        <taxon>Pseudomonadota</taxon>
        <taxon>Alphaproteobacteria</taxon>
        <taxon>Acetobacterales</taxon>
        <taxon>Acetobacteraceae</taxon>
        <taxon>Brytella</taxon>
    </lineage>
</organism>
<dbReference type="Pfam" id="PF13407">
    <property type="entry name" value="Peripla_BP_4"/>
    <property type="match status" value="1"/>
</dbReference>
<sequence>MTFKSTLLVSALALVATMGATTGATSATAADISSVGISVGSLGNPYFVTLVKGATTAIHKTAPDARVNALSADWDLNKQFSQMDSFMSSGAKLILLNAVDPQATLPAIRRAQKGGATVVAVDVGATGVDATVQTDNTAAGRLSCEYLAQKLNGKGEVAIQNGQQVTSIIERVKGCKEALAKFPGIKIVSDDQSGEGARDIGFQVMQGYLVRFPNLSGVFTINDPQAVGSDLAIRQAHRKGIVITSVDGAPDIVAALKDPNSSVVASASQDPYQMGIDAVTAGQDIMDGKLKKGSVKLIAPALITRDNVGQYKGWTDH</sequence>
<proteinExistence type="inferred from homology"/>
<dbReference type="SUPFAM" id="SSF53822">
    <property type="entry name" value="Periplasmic binding protein-like I"/>
    <property type="match status" value="1"/>
</dbReference>
<dbReference type="CDD" id="cd06321">
    <property type="entry name" value="PBP1_ABC_sugar_binding-like"/>
    <property type="match status" value="1"/>
</dbReference>
<evidence type="ECO:0000259" key="5">
    <source>
        <dbReference type="Pfam" id="PF13407"/>
    </source>
</evidence>
<dbReference type="PANTHER" id="PTHR46847">
    <property type="entry name" value="D-ALLOSE-BINDING PERIPLASMIC PROTEIN-RELATED"/>
    <property type="match status" value="1"/>
</dbReference>
<name>A0AA35UTB0_9PROT</name>